<evidence type="ECO:0000313" key="4">
    <source>
        <dbReference type="Proteomes" id="UP000886520"/>
    </source>
</evidence>
<feature type="repeat" description="PPR" evidence="2">
    <location>
        <begin position="323"/>
        <end position="357"/>
    </location>
</feature>
<dbReference type="FunFam" id="1.25.40.10:FF:000073">
    <property type="entry name" value="Pentatricopeptide repeat-containing protein chloroplastic"/>
    <property type="match status" value="1"/>
</dbReference>
<feature type="repeat" description="PPR" evidence="2">
    <location>
        <begin position="119"/>
        <end position="153"/>
    </location>
</feature>
<comment type="caution">
    <text evidence="3">The sequence shown here is derived from an EMBL/GenBank/DDBJ whole genome shotgun (WGS) entry which is preliminary data.</text>
</comment>
<proteinExistence type="predicted"/>
<feature type="repeat" description="PPR" evidence="2">
    <location>
        <begin position="833"/>
        <end position="867"/>
    </location>
</feature>
<dbReference type="InterPro" id="IPR046960">
    <property type="entry name" value="PPR_At4g14850-like_plant"/>
</dbReference>
<dbReference type="OrthoDB" id="1934782at2759"/>
<name>A0A9D4ZQH8_ADICA</name>
<dbReference type="FunFam" id="1.25.40.10:FF:000344">
    <property type="entry name" value="Pentatricopeptide repeat-containing protein"/>
    <property type="match status" value="1"/>
</dbReference>
<dbReference type="PANTHER" id="PTHR47926">
    <property type="entry name" value="PENTATRICOPEPTIDE REPEAT-CONTAINING PROTEIN"/>
    <property type="match status" value="1"/>
</dbReference>
<keyword evidence="1" id="KW-0677">Repeat</keyword>
<dbReference type="GO" id="GO:0003723">
    <property type="term" value="F:RNA binding"/>
    <property type="evidence" value="ECO:0007669"/>
    <property type="project" value="InterPro"/>
</dbReference>
<reference evidence="3" key="1">
    <citation type="submission" date="2021-01" db="EMBL/GenBank/DDBJ databases">
        <title>Adiantum capillus-veneris genome.</title>
        <authorList>
            <person name="Fang Y."/>
            <person name="Liao Q."/>
        </authorList>
    </citation>
    <scope>NUCLEOTIDE SEQUENCE</scope>
    <source>
        <strain evidence="3">H3</strain>
        <tissue evidence="3">Leaf</tissue>
    </source>
</reference>
<dbReference type="GO" id="GO:0009451">
    <property type="term" value="P:RNA modification"/>
    <property type="evidence" value="ECO:0007669"/>
    <property type="project" value="InterPro"/>
</dbReference>
<feature type="repeat" description="PPR" evidence="2">
    <location>
        <begin position="939"/>
        <end position="973"/>
    </location>
</feature>
<dbReference type="FunFam" id="1.25.40.10:FF:000144">
    <property type="entry name" value="Pentatricopeptide repeat-containing protein, mitochondrial"/>
    <property type="match status" value="1"/>
</dbReference>
<feature type="repeat" description="PPR" evidence="2">
    <location>
        <begin position="527"/>
        <end position="561"/>
    </location>
</feature>
<organism evidence="3 4">
    <name type="scientific">Adiantum capillus-veneris</name>
    <name type="common">Maidenhair fern</name>
    <dbReference type="NCBI Taxonomy" id="13818"/>
    <lineage>
        <taxon>Eukaryota</taxon>
        <taxon>Viridiplantae</taxon>
        <taxon>Streptophyta</taxon>
        <taxon>Embryophyta</taxon>
        <taxon>Tracheophyta</taxon>
        <taxon>Polypodiopsida</taxon>
        <taxon>Polypodiidae</taxon>
        <taxon>Polypodiales</taxon>
        <taxon>Pteridineae</taxon>
        <taxon>Pteridaceae</taxon>
        <taxon>Vittarioideae</taxon>
        <taxon>Adiantum</taxon>
    </lineage>
</organism>
<dbReference type="Proteomes" id="UP000886520">
    <property type="component" value="Chromosome 4"/>
</dbReference>
<gene>
    <name evidence="3" type="ORF">GOP47_0004628</name>
</gene>
<dbReference type="EMBL" id="JABFUD020000004">
    <property type="protein sequence ID" value="KAI5081445.1"/>
    <property type="molecule type" value="Genomic_DNA"/>
</dbReference>
<feature type="repeat" description="PPR" evidence="2">
    <location>
        <begin position="221"/>
        <end position="255"/>
    </location>
</feature>
<dbReference type="AlphaFoldDB" id="A0A9D4ZQH8"/>
<feature type="repeat" description="PPR" evidence="2">
    <location>
        <begin position="731"/>
        <end position="765"/>
    </location>
</feature>
<feature type="repeat" description="PPR" evidence="2">
    <location>
        <begin position="868"/>
        <end position="902"/>
    </location>
</feature>
<dbReference type="Pfam" id="PF01535">
    <property type="entry name" value="PPR"/>
    <property type="match status" value="7"/>
</dbReference>
<feature type="repeat" description="PPR" evidence="2">
    <location>
        <begin position="629"/>
        <end position="663"/>
    </location>
</feature>
<dbReference type="Pfam" id="PF13041">
    <property type="entry name" value="PPR_2"/>
    <property type="match status" value="8"/>
</dbReference>
<evidence type="ECO:0000313" key="3">
    <source>
        <dbReference type="EMBL" id="KAI5081445.1"/>
    </source>
</evidence>
<keyword evidence="4" id="KW-1185">Reference proteome</keyword>
<dbReference type="PROSITE" id="PS51375">
    <property type="entry name" value="PPR"/>
    <property type="match status" value="10"/>
</dbReference>
<protein>
    <recommendedName>
        <fullName evidence="5">Pentatricopeptide repeat-containing protein</fullName>
    </recommendedName>
</protein>
<dbReference type="NCBIfam" id="TIGR00756">
    <property type="entry name" value="PPR"/>
    <property type="match status" value="10"/>
</dbReference>
<dbReference type="FunFam" id="1.25.40.10:FF:000158">
    <property type="entry name" value="pentatricopeptide repeat-containing protein At2g33680"/>
    <property type="match status" value="1"/>
</dbReference>
<dbReference type="FunFam" id="1.25.40.10:FF:000031">
    <property type="entry name" value="Pentatricopeptide repeat-containing protein mitochondrial"/>
    <property type="match status" value="3"/>
</dbReference>
<evidence type="ECO:0008006" key="5">
    <source>
        <dbReference type="Google" id="ProtNLM"/>
    </source>
</evidence>
<sequence>MRNKSRTMLASAVGLHTAKSGAKTSDQFSEEAIFASQVKRRQKEHDDESKATIFSFLTMLKACAQKKDLYQVSRIHTELRNSALLRKDAYLGSTLVSVYAKCGALTKAREVLDGLPVRNVITWNALIAGYAQHGCGKEALCCFHRMRREGLSPDAITYACTLKACGLMQDLRMGERIHDEIAGQGLLEKYVLLGNALVDMYAKCGSLSKAQKVLDGQSAQNVVSWNALIAGYAQHGCGIEALCCFHRMQREGLSPNAITYACTLKACGLLQDLQMGEKIHDEIAGQGLLEKHVVLGNALVDMYAKCGRLRKAEKVLDGLSVRNVVSWNALIAGNAQHGCGKEALCCFHRMRREGLSPNAVTYACTLKACGLMQDLHLGERIHDEIVNQGLLEKHVVLGNALVDMYAKCGALLKAQKVLDELSIRNVVSWSTMIAGYAQHGCGKEALNCFKQMQREGLSPNAITYACTLKACGLTQDLHIGERIHDAIGNEGLLSKDVVLGNALVDMYAKCGALRKARKVLDELPLRDLVSWSALIAGYAQHGCSEEALGCFHQMRGEGLSPDATTYACILKACGLRQDLHMGERILDEIASQGLLEKHVLLCNALVDMYAKCGAVTKAQKLLDGLSLRNVVSWNALIVGYAQHGCGKEALCCFHKMRSDGLSPNTITYACTLKACGLMQSLHMGERIHNEIASQGLLEKHVVLGNALVDMYAKCGALTKAQKVLDELSIRNVVSWSALIAGYAENGCGKEALCCFHRMQREGLSPNAITYACTLKACGLTKDFHMGERIHDEIASQGLLEKDIVPGNALVDMYVKCGALTKAREVLNGLPIRNVVSWNTLTVGYAQHGCGKEALACFNQMRSEGFSPDEVSWSALIGGYAQQGLAEEAVNCLYWMQHEGIFPTAITLLSVLNACSHSGLLDEGQMLFDSMREKYGIIPVKEHYTCMVDLFGRASHFDKAMRVIKMMPSDDYLPVWSALLAACLKGGNVELGRLAFERAIELDNV</sequence>
<feature type="repeat" description="PPR" evidence="2">
    <location>
        <begin position="425"/>
        <end position="459"/>
    </location>
</feature>
<dbReference type="GO" id="GO:0048731">
    <property type="term" value="P:system development"/>
    <property type="evidence" value="ECO:0007669"/>
    <property type="project" value="UniProtKB-ARBA"/>
</dbReference>
<evidence type="ECO:0000256" key="2">
    <source>
        <dbReference type="PROSITE-ProRule" id="PRU00708"/>
    </source>
</evidence>
<dbReference type="InterPro" id="IPR002885">
    <property type="entry name" value="PPR_rpt"/>
</dbReference>
<dbReference type="InterPro" id="IPR011990">
    <property type="entry name" value="TPR-like_helical_dom_sf"/>
</dbReference>
<accession>A0A9D4ZQH8</accession>
<dbReference type="Gene3D" id="1.25.40.10">
    <property type="entry name" value="Tetratricopeptide repeat domain"/>
    <property type="match status" value="8"/>
</dbReference>
<evidence type="ECO:0000256" key="1">
    <source>
        <dbReference type="ARBA" id="ARBA00022737"/>
    </source>
</evidence>